<gene>
    <name evidence="1" type="ORF">DAT39_011295</name>
</gene>
<protein>
    <submittedName>
        <fullName evidence="1">Uncharacterized protein</fullName>
    </submittedName>
</protein>
<evidence type="ECO:0000313" key="2">
    <source>
        <dbReference type="Proteomes" id="UP000727407"/>
    </source>
</evidence>
<dbReference type="Proteomes" id="UP000727407">
    <property type="component" value="Unassembled WGS sequence"/>
</dbReference>
<dbReference type="AlphaFoldDB" id="A0A8J4X0C4"/>
<evidence type="ECO:0000313" key="1">
    <source>
        <dbReference type="EMBL" id="KAF5898982.1"/>
    </source>
</evidence>
<dbReference type="EMBL" id="QNUK01000183">
    <property type="protein sequence ID" value="KAF5898982.1"/>
    <property type="molecule type" value="Genomic_DNA"/>
</dbReference>
<sequence length="118" mass="12539">MGVSSGPDLKKRHRVINPCVAFSRAPRVDHGNSDAVFKEVLLLLVLMQQRQAVMTASACAAQLQRNSGGGTAQSCVLSASAHNTHCTLGLSQKPVPNSWRSSAMEQLPTFVPVSLLTA</sequence>
<reference evidence="1" key="1">
    <citation type="submission" date="2020-07" db="EMBL/GenBank/DDBJ databases">
        <title>Clarias magur genome sequencing, assembly and annotation.</title>
        <authorList>
            <person name="Kushwaha B."/>
            <person name="Kumar R."/>
            <person name="Das P."/>
            <person name="Joshi C.G."/>
            <person name="Kumar D."/>
            <person name="Nagpure N.S."/>
            <person name="Pandey M."/>
            <person name="Agarwal S."/>
            <person name="Srivastava S."/>
            <person name="Singh M."/>
            <person name="Sahoo L."/>
            <person name="Jayasankar P."/>
            <person name="Meher P.K."/>
            <person name="Koringa P.G."/>
            <person name="Iquebal M.A."/>
            <person name="Das S.P."/>
            <person name="Bit A."/>
            <person name="Patnaik S."/>
            <person name="Patel N."/>
            <person name="Shah T.M."/>
            <person name="Hinsu A."/>
            <person name="Jena J.K."/>
        </authorList>
    </citation>
    <scope>NUCLEOTIDE SEQUENCE</scope>
    <source>
        <strain evidence="1">CIFAMagur01</strain>
        <tissue evidence="1">Testis</tissue>
    </source>
</reference>
<keyword evidence="2" id="KW-1185">Reference proteome</keyword>
<proteinExistence type="predicted"/>
<organism evidence="1 2">
    <name type="scientific">Clarias magur</name>
    <name type="common">Asian catfish</name>
    <name type="synonym">Macropteronotus magur</name>
    <dbReference type="NCBI Taxonomy" id="1594786"/>
    <lineage>
        <taxon>Eukaryota</taxon>
        <taxon>Metazoa</taxon>
        <taxon>Chordata</taxon>
        <taxon>Craniata</taxon>
        <taxon>Vertebrata</taxon>
        <taxon>Euteleostomi</taxon>
        <taxon>Actinopterygii</taxon>
        <taxon>Neopterygii</taxon>
        <taxon>Teleostei</taxon>
        <taxon>Ostariophysi</taxon>
        <taxon>Siluriformes</taxon>
        <taxon>Clariidae</taxon>
        <taxon>Clarias</taxon>
    </lineage>
</organism>
<accession>A0A8J4X0C4</accession>
<comment type="caution">
    <text evidence="1">The sequence shown here is derived from an EMBL/GenBank/DDBJ whole genome shotgun (WGS) entry which is preliminary data.</text>
</comment>
<name>A0A8J4X0C4_CLAMG</name>